<dbReference type="AlphaFoldDB" id="A0A6A6JJP5"/>
<dbReference type="GeneID" id="54551478"/>
<evidence type="ECO:0000313" key="3">
    <source>
        <dbReference type="EMBL" id="KAF2276811.1"/>
    </source>
</evidence>
<feature type="domain" description="DUF7730" evidence="2">
    <location>
        <begin position="104"/>
        <end position="351"/>
    </location>
</feature>
<evidence type="ECO:0000259" key="2">
    <source>
        <dbReference type="Pfam" id="PF24864"/>
    </source>
</evidence>
<dbReference type="OrthoDB" id="4757095at2759"/>
<sequence length="360" mass="41828">MTYSSSHVPPSSLMKWIPGIRWVPHDIGIPSQGGERSEKPKSHRISLPFPRRDKQKRNAQSKPEELTSGAGVRDRRSPTWTARVSTLSFTGDDENDRQIQARTHNQRQSSFFGKLPYELRVMVYEYLVEKGETVHLTLGAKKRKYGHFLCEERELEEIVALLERADMSHRDCGCKVLVGGSNDCRKLEDGIFAMMQTCRRGYLETMPYLYTPHTFSFLHITHLLHLPSRLPAVRLDSIRTVRLRWTIRTLPFLKRSISSKRYAYPEDTANWVNGWEILANMQGLRDLFVTLTEVTPWRATWERQWLEMEEKVMAPVMQVVRPTRFVVVLPYESCRVDGWEVGECNVVFRRPSHVQAAVNI</sequence>
<organism evidence="3 4">
    <name type="scientific">Westerdykella ornata</name>
    <dbReference type="NCBI Taxonomy" id="318751"/>
    <lineage>
        <taxon>Eukaryota</taxon>
        <taxon>Fungi</taxon>
        <taxon>Dikarya</taxon>
        <taxon>Ascomycota</taxon>
        <taxon>Pezizomycotina</taxon>
        <taxon>Dothideomycetes</taxon>
        <taxon>Pleosporomycetidae</taxon>
        <taxon>Pleosporales</taxon>
        <taxon>Sporormiaceae</taxon>
        <taxon>Westerdykella</taxon>
    </lineage>
</organism>
<gene>
    <name evidence="3" type="ORF">EI97DRAFT_433042</name>
</gene>
<dbReference type="InterPro" id="IPR056632">
    <property type="entry name" value="DUF7730"/>
</dbReference>
<dbReference type="Proteomes" id="UP000800097">
    <property type="component" value="Unassembled WGS sequence"/>
</dbReference>
<protein>
    <recommendedName>
        <fullName evidence="2">DUF7730 domain-containing protein</fullName>
    </recommendedName>
</protein>
<evidence type="ECO:0000256" key="1">
    <source>
        <dbReference type="SAM" id="MobiDB-lite"/>
    </source>
</evidence>
<dbReference type="RefSeq" id="XP_033654350.1">
    <property type="nucleotide sequence ID" value="XM_033798303.1"/>
</dbReference>
<dbReference type="Pfam" id="PF24864">
    <property type="entry name" value="DUF7730"/>
    <property type="match status" value="1"/>
</dbReference>
<feature type="region of interest" description="Disordered" evidence="1">
    <location>
        <begin position="27"/>
        <end position="79"/>
    </location>
</feature>
<evidence type="ECO:0000313" key="4">
    <source>
        <dbReference type="Proteomes" id="UP000800097"/>
    </source>
</evidence>
<accession>A0A6A6JJP5</accession>
<name>A0A6A6JJP5_WESOR</name>
<proteinExistence type="predicted"/>
<keyword evidence="4" id="KW-1185">Reference proteome</keyword>
<reference evidence="3" key="1">
    <citation type="journal article" date="2020" name="Stud. Mycol.">
        <title>101 Dothideomycetes genomes: a test case for predicting lifestyles and emergence of pathogens.</title>
        <authorList>
            <person name="Haridas S."/>
            <person name="Albert R."/>
            <person name="Binder M."/>
            <person name="Bloem J."/>
            <person name="Labutti K."/>
            <person name="Salamov A."/>
            <person name="Andreopoulos B."/>
            <person name="Baker S."/>
            <person name="Barry K."/>
            <person name="Bills G."/>
            <person name="Bluhm B."/>
            <person name="Cannon C."/>
            <person name="Castanera R."/>
            <person name="Culley D."/>
            <person name="Daum C."/>
            <person name="Ezra D."/>
            <person name="Gonzalez J."/>
            <person name="Henrissat B."/>
            <person name="Kuo A."/>
            <person name="Liang C."/>
            <person name="Lipzen A."/>
            <person name="Lutzoni F."/>
            <person name="Magnuson J."/>
            <person name="Mondo S."/>
            <person name="Nolan M."/>
            <person name="Ohm R."/>
            <person name="Pangilinan J."/>
            <person name="Park H.-J."/>
            <person name="Ramirez L."/>
            <person name="Alfaro M."/>
            <person name="Sun H."/>
            <person name="Tritt A."/>
            <person name="Yoshinaga Y."/>
            <person name="Zwiers L.-H."/>
            <person name="Turgeon B."/>
            <person name="Goodwin S."/>
            <person name="Spatafora J."/>
            <person name="Crous P."/>
            <person name="Grigoriev I."/>
        </authorList>
    </citation>
    <scope>NUCLEOTIDE SEQUENCE</scope>
    <source>
        <strain evidence="3">CBS 379.55</strain>
    </source>
</reference>
<dbReference type="EMBL" id="ML986492">
    <property type="protein sequence ID" value="KAF2276811.1"/>
    <property type="molecule type" value="Genomic_DNA"/>
</dbReference>
<dbReference type="PANTHER" id="PTHR38790:SF9">
    <property type="entry name" value="F-BOX DOMAIN-CONTAINING PROTEIN"/>
    <property type="match status" value="1"/>
</dbReference>
<dbReference type="PANTHER" id="PTHR38790">
    <property type="entry name" value="2EXR DOMAIN-CONTAINING PROTEIN-RELATED"/>
    <property type="match status" value="1"/>
</dbReference>